<proteinExistence type="predicted"/>
<name>A0A264VY15_PRORE</name>
<evidence type="ECO:0000259" key="1">
    <source>
        <dbReference type="PROSITE" id="PS51186"/>
    </source>
</evidence>
<dbReference type="Proteomes" id="UP000216001">
    <property type="component" value="Unassembled WGS sequence"/>
</dbReference>
<sequence>MKITGLETARLRLRGWQEEDKQPLYQMNSHPDVMRYFPSVLNEQQNAQFMETIIDKFAQQGGWGLWAVELKSNKQFIGFIGLNIPAANLPFSPCVEIGWRLLPEYWRHGYATEGAHSAIKFAFEQLKLEELVAFTAVVNLPSESVMQRLGMIKHPNNFYHPALPDGHWLQEHVLYRIKASDYLKSSHQ</sequence>
<evidence type="ECO:0000313" key="3">
    <source>
        <dbReference type="Proteomes" id="UP000216001"/>
    </source>
</evidence>
<dbReference type="InterPro" id="IPR051531">
    <property type="entry name" value="N-acetyltransferase"/>
</dbReference>
<dbReference type="RefSeq" id="WP_094960757.1">
    <property type="nucleotide sequence ID" value="NZ_NOWC01000002.1"/>
</dbReference>
<dbReference type="Gene3D" id="3.40.630.30">
    <property type="match status" value="1"/>
</dbReference>
<dbReference type="GO" id="GO:0016747">
    <property type="term" value="F:acyltransferase activity, transferring groups other than amino-acyl groups"/>
    <property type="evidence" value="ECO:0007669"/>
    <property type="project" value="InterPro"/>
</dbReference>
<evidence type="ECO:0000313" key="2">
    <source>
        <dbReference type="EMBL" id="OZS76219.1"/>
    </source>
</evidence>
<feature type="domain" description="N-acetyltransferase" evidence="1">
    <location>
        <begin position="11"/>
        <end position="180"/>
    </location>
</feature>
<dbReference type="AlphaFoldDB" id="A0A264VY15"/>
<keyword evidence="2" id="KW-0808">Transferase</keyword>
<accession>A0A264VY15</accession>
<dbReference type="SUPFAM" id="SSF55729">
    <property type="entry name" value="Acyl-CoA N-acyltransferases (Nat)"/>
    <property type="match status" value="1"/>
</dbReference>
<dbReference type="PANTHER" id="PTHR43792:SF1">
    <property type="entry name" value="N-ACETYLTRANSFERASE DOMAIN-CONTAINING PROTEIN"/>
    <property type="match status" value="1"/>
</dbReference>
<dbReference type="Pfam" id="PF13302">
    <property type="entry name" value="Acetyltransf_3"/>
    <property type="match status" value="1"/>
</dbReference>
<dbReference type="STRING" id="587.RB151_014110"/>
<organism evidence="2 3">
    <name type="scientific">Providencia rettgeri</name>
    <dbReference type="NCBI Taxonomy" id="587"/>
    <lineage>
        <taxon>Bacteria</taxon>
        <taxon>Pseudomonadati</taxon>
        <taxon>Pseudomonadota</taxon>
        <taxon>Gammaproteobacteria</taxon>
        <taxon>Enterobacterales</taxon>
        <taxon>Morganellaceae</taxon>
        <taxon>Providencia</taxon>
    </lineage>
</organism>
<dbReference type="PROSITE" id="PS51186">
    <property type="entry name" value="GNAT"/>
    <property type="match status" value="1"/>
</dbReference>
<dbReference type="EMBL" id="NOWC01000002">
    <property type="protein sequence ID" value="OZS76219.1"/>
    <property type="molecule type" value="Genomic_DNA"/>
</dbReference>
<reference evidence="2 3" key="1">
    <citation type="submission" date="2017-07" db="EMBL/GenBank/DDBJ databases">
        <title>blaIMP-27 on transferable plasmids in Proteus mirabilis and Providencia rettgeri.</title>
        <authorList>
            <person name="Potter R."/>
        </authorList>
    </citation>
    <scope>NUCLEOTIDE SEQUENCE [LARGE SCALE GENOMIC DNA]</scope>
    <source>
        <strain evidence="2 3">PR1</strain>
    </source>
</reference>
<dbReference type="InterPro" id="IPR000182">
    <property type="entry name" value="GNAT_dom"/>
</dbReference>
<comment type="caution">
    <text evidence="2">The sequence shown here is derived from an EMBL/GenBank/DDBJ whole genome shotgun (WGS) entry which is preliminary data.</text>
</comment>
<dbReference type="PANTHER" id="PTHR43792">
    <property type="entry name" value="GNAT FAMILY, PUTATIVE (AFU_ORTHOLOGUE AFUA_3G00765)-RELATED-RELATED"/>
    <property type="match status" value="1"/>
</dbReference>
<protein>
    <submittedName>
        <fullName evidence="2">GNAT family N-acetyltransferase</fullName>
    </submittedName>
</protein>
<gene>
    <name evidence="2" type="ORF">CHI95_03355</name>
</gene>
<dbReference type="InterPro" id="IPR016181">
    <property type="entry name" value="Acyl_CoA_acyltransferase"/>
</dbReference>